<comment type="similarity">
    <text evidence="1">Belongs to the AB hydrolase superfamily. AB hydrolase 2 family.</text>
</comment>
<reference evidence="5" key="4">
    <citation type="journal article" date="2015" name="G3 (Bethesda)">
        <title>Genome sequences of three phytopathogenic species of the Magnaporthaceae family of fungi.</title>
        <authorList>
            <person name="Okagaki L.H."/>
            <person name="Nunes C.C."/>
            <person name="Sailsbery J."/>
            <person name="Clay B."/>
            <person name="Brown D."/>
            <person name="John T."/>
            <person name="Oh Y."/>
            <person name="Young N."/>
            <person name="Fitzgerald M."/>
            <person name="Haas B.J."/>
            <person name="Zeng Q."/>
            <person name="Young S."/>
            <person name="Adiconis X."/>
            <person name="Fan L."/>
            <person name="Levin J.Z."/>
            <person name="Mitchell T.K."/>
            <person name="Okubara P.A."/>
            <person name="Farman M.L."/>
            <person name="Kohn L.M."/>
            <person name="Birren B."/>
            <person name="Ma L.-J."/>
            <person name="Dean R.A."/>
        </authorList>
    </citation>
    <scope>NUCLEOTIDE SEQUENCE</scope>
    <source>
        <strain evidence="5">R3-111a-1</strain>
    </source>
</reference>
<dbReference type="EMBL" id="GL385398">
    <property type="protein sequence ID" value="EJT74102.1"/>
    <property type="molecule type" value="Genomic_DNA"/>
</dbReference>
<name>J3P360_GAET3</name>
<dbReference type="eggNOG" id="KOG2112">
    <property type="taxonomic scope" value="Eukaryota"/>
</dbReference>
<feature type="region of interest" description="Disordered" evidence="2">
    <location>
        <begin position="85"/>
        <end position="108"/>
    </location>
</feature>
<reference evidence="4" key="2">
    <citation type="submission" date="2010-07" db="EMBL/GenBank/DDBJ databases">
        <authorList>
            <consortium name="The Broad Institute Genome Sequencing Platform"/>
            <consortium name="Broad Institute Genome Sequencing Center for Infectious Disease"/>
            <person name="Ma L.-J."/>
            <person name="Dead R."/>
            <person name="Young S."/>
            <person name="Zeng Q."/>
            <person name="Koehrsen M."/>
            <person name="Alvarado L."/>
            <person name="Berlin A."/>
            <person name="Chapman S.B."/>
            <person name="Chen Z."/>
            <person name="Freedman E."/>
            <person name="Gellesch M."/>
            <person name="Goldberg J."/>
            <person name="Griggs A."/>
            <person name="Gujja S."/>
            <person name="Heilman E.R."/>
            <person name="Heiman D."/>
            <person name="Hepburn T."/>
            <person name="Howarth C."/>
            <person name="Jen D."/>
            <person name="Larson L."/>
            <person name="Mehta T."/>
            <person name="Neiman D."/>
            <person name="Pearson M."/>
            <person name="Roberts A."/>
            <person name="Saif S."/>
            <person name="Shea T."/>
            <person name="Shenoy N."/>
            <person name="Sisk P."/>
            <person name="Stolte C."/>
            <person name="Sykes S."/>
            <person name="Walk T."/>
            <person name="White J."/>
            <person name="Yandava C."/>
            <person name="Haas B."/>
            <person name="Nusbaum C."/>
            <person name="Birren B."/>
        </authorList>
    </citation>
    <scope>NUCLEOTIDE SEQUENCE</scope>
    <source>
        <strain evidence="4">R3-111a-1</strain>
    </source>
</reference>
<accession>J3P360</accession>
<evidence type="ECO:0000313" key="4">
    <source>
        <dbReference type="EMBL" id="EJT74102.1"/>
    </source>
</evidence>
<reference evidence="4" key="3">
    <citation type="submission" date="2010-09" db="EMBL/GenBank/DDBJ databases">
        <title>Annotation of Gaeumannomyces graminis var. tritici R3-111a-1.</title>
        <authorList>
            <consortium name="The Broad Institute Genome Sequencing Platform"/>
            <person name="Ma L.-J."/>
            <person name="Dead R."/>
            <person name="Young S.K."/>
            <person name="Zeng Q."/>
            <person name="Gargeya S."/>
            <person name="Fitzgerald M."/>
            <person name="Haas B."/>
            <person name="Abouelleil A."/>
            <person name="Alvarado L."/>
            <person name="Arachchi H.M."/>
            <person name="Berlin A."/>
            <person name="Brown A."/>
            <person name="Chapman S.B."/>
            <person name="Chen Z."/>
            <person name="Dunbar C."/>
            <person name="Freedman E."/>
            <person name="Gearin G."/>
            <person name="Gellesch M."/>
            <person name="Goldberg J."/>
            <person name="Griggs A."/>
            <person name="Gujja S."/>
            <person name="Heiman D."/>
            <person name="Howarth C."/>
            <person name="Larson L."/>
            <person name="Lui A."/>
            <person name="MacDonald P.J.P."/>
            <person name="Mehta T."/>
            <person name="Montmayeur A."/>
            <person name="Murphy C."/>
            <person name="Neiman D."/>
            <person name="Pearson M."/>
            <person name="Priest M."/>
            <person name="Roberts A."/>
            <person name="Saif S."/>
            <person name="Shea T."/>
            <person name="Shenoy N."/>
            <person name="Sisk P."/>
            <person name="Stolte C."/>
            <person name="Sykes S."/>
            <person name="Yandava C."/>
            <person name="Wortman J."/>
            <person name="Nusbaum C."/>
            <person name="Birren B."/>
        </authorList>
    </citation>
    <scope>NUCLEOTIDE SEQUENCE</scope>
    <source>
        <strain evidence="4">R3-111a-1</strain>
    </source>
</reference>
<dbReference type="Gene3D" id="3.40.50.1820">
    <property type="entry name" value="alpha/beta hydrolase"/>
    <property type="match status" value="1"/>
</dbReference>
<dbReference type="Proteomes" id="UP000006039">
    <property type="component" value="Unassembled WGS sequence"/>
</dbReference>
<keyword evidence="6" id="KW-1185">Reference proteome</keyword>
<dbReference type="GO" id="GO:0005737">
    <property type="term" value="C:cytoplasm"/>
    <property type="evidence" value="ECO:0007669"/>
    <property type="project" value="TreeGrafter"/>
</dbReference>
<dbReference type="AlphaFoldDB" id="J3P360"/>
<evidence type="ECO:0000259" key="3">
    <source>
        <dbReference type="Pfam" id="PF02230"/>
    </source>
</evidence>
<dbReference type="PANTHER" id="PTHR10655:SF67">
    <property type="entry name" value="PHOSPHOLIPASE_CARBOXYLESTERASE SUPERFAMILY (AFU_ORTHOLOGUE AFUA_5G09340)"/>
    <property type="match status" value="1"/>
</dbReference>
<evidence type="ECO:0000256" key="2">
    <source>
        <dbReference type="SAM" id="MobiDB-lite"/>
    </source>
</evidence>
<dbReference type="SUPFAM" id="SSF53474">
    <property type="entry name" value="alpha/beta-Hydrolases"/>
    <property type="match status" value="1"/>
</dbReference>
<feature type="domain" description="Phospholipase/carboxylesterase/thioesterase" evidence="3">
    <location>
        <begin position="35"/>
        <end position="167"/>
    </location>
</feature>
<sequence>MAATSRPPTRVPTREDFAPLTRDGRLAVQLHFPSPPESTTAILVLLHGLGDSEAPFAGFARAVDLPGVLAIAVRGVSPLPPAMLGLPDDDPEAQQQQQPTRHFHWGDDLRLDGDRLDPDPGFDAAEDALLRRLVVGVLGDRCGWDAEDVLLFGFGQGGSVALGLASRLRASGGGGGGGGGGGDGSNRRNARFKGVVSIGGPLPRSMVPTVSDRAKAATPALLCRARRSEGLDDDAVEAVKGEFETVEVAEWKDKTEDGMPASREEMMPIMRFFADRLGDGGGLGT</sequence>
<dbReference type="OrthoDB" id="437457at2759"/>
<dbReference type="InterPro" id="IPR050565">
    <property type="entry name" value="LYPA1-2/EST-like"/>
</dbReference>
<reference evidence="5" key="5">
    <citation type="submission" date="2018-04" db="UniProtKB">
        <authorList>
            <consortium name="EnsemblFungi"/>
        </authorList>
    </citation>
    <scope>IDENTIFICATION</scope>
    <source>
        <strain evidence="5">R3-111a-1</strain>
    </source>
</reference>
<dbReference type="VEuPathDB" id="FungiDB:GGTG_07950"/>
<dbReference type="GO" id="GO:0008474">
    <property type="term" value="F:palmitoyl-(protein) hydrolase activity"/>
    <property type="evidence" value="ECO:0007669"/>
    <property type="project" value="TreeGrafter"/>
</dbReference>
<gene>
    <name evidence="5" type="primary">20348408</name>
    <name evidence="4" type="ORF">GGTG_07950</name>
</gene>
<evidence type="ECO:0000256" key="1">
    <source>
        <dbReference type="ARBA" id="ARBA00006499"/>
    </source>
</evidence>
<reference evidence="6" key="1">
    <citation type="submission" date="2010-07" db="EMBL/GenBank/DDBJ databases">
        <title>The genome sequence of Gaeumannomyces graminis var. tritici strain R3-111a-1.</title>
        <authorList>
            <consortium name="The Broad Institute Genome Sequencing Platform"/>
            <person name="Ma L.-J."/>
            <person name="Dead R."/>
            <person name="Young S."/>
            <person name="Zeng Q."/>
            <person name="Koehrsen M."/>
            <person name="Alvarado L."/>
            <person name="Berlin A."/>
            <person name="Chapman S.B."/>
            <person name="Chen Z."/>
            <person name="Freedman E."/>
            <person name="Gellesch M."/>
            <person name="Goldberg J."/>
            <person name="Griggs A."/>
            <person name="Gujja S."/>
            <person name="Heilman E.R."/>
            <person name="Heiman D."/>
            <person name="Hepburn T."/>
            <person name="Howarth C."/>
            <person name="Jen D."/>
            <person name="Larson L."/>
            <person name="Mehta T."/>
            <person name="Neiman D."/>
            <person name="Pearson M."/>
            <person name="Roberts A."/>
            <person name="Saif S."/>
            <person name="Shea T."/>
            <person name="Shenoy N."/>
            <person name="Sisk P."/>
            <person name="Stolte C."/>
            <person name="Sykes S."/>
            <person name="Walk T."/>
            <person name="White J."/>
            <person name="Yandava C."/>
            <person name="Haas B."/>
            <person name="Nusbaum C."/>
            <person name="Birren B."/>
        </authorList>
    </citation>
    <scope>NUCLEOTIDE SEQUENCE [LARGE SCALE GENOMIC DNA]</scope>
    <source>
        <strain evidence="6">R3-111a-1</strain>
    </source>
</reference>
<dbReference type="STRING" id="644352.J3P360"/>
<dbReference type="InterPro" id="IPR003140">
    <property type="entry name" value="PLipase/COase/thioEstase"/>
</dbReference>
<dbReference type="PANTHER" id="PTHR10655">
    <property type="entry name" value="LYSOPHOSPHOLIPASE-RELATED"/>
    <property type="match status" value="1"/>
</dbReference>
<dbReference type="RefSeq" id="XP_009224046.1">
    <property type="nucleotide sequence ID" value="XM_009225782.1"/>
</dbReference>
<proteinExistence type="inferred from homology"/>
<dbReference type="HOGENOM" id="CLU_062889_1_0_1"/>
<dbReference type="Pfam" id="PF02230">
    <property type="entry name" value="Abhydrolase_2"/>
    <property type="match status" value="1"/>
</dbReference>
<dbReference type="GO" id="GO:0052689">
    <property type="term" value="F:carboxylic ester hydrolase activity"/>
    <property type="evidence" value="ECO:0007669"/>
    <property type="project" value="TreeGrafter"/>
</dbReference>
<protein>
    <submittedName>
        <fullName evidence="4">Phospholipase/Carboxylesterase superfamily protein</fullName>
    </submittedName>
</protein>
<evidence type="ECO:0000313" key="5">
    <source>
        <dbReference type="EnsemblFungi" id="EJT74102"/>
    </source>
</evidence>
<dbReference type="EnsemblFungi" id="EJT74102">
    <property type="protein sequence ID" value="EJT74102"/>
    <property type="gene ID" value="GGTG_07950"/>
</dbReference>
<organism evidence="4">
    <name type="scientific">Gaeumannomyces tritici (strain R3-111a-1)</name>
    <name type="common">Wheat and barley take-all root rot fungus</name>
    <name type="synonym">Gaeumannomyces graminis var. tritici</name>
    <dbReference type="NCBI Taxonomy" id="644352"/>
    <lineage>
        <taxon>Eukaryota</taxon>
        <taxon>Fungi</taxon>
        <taxon>Dikarya</taxon>
        <taxon>Ascomycota</taxon>
        <taxon>Pezizomycotina</taxon>
        <taxon>Sordariomycetes</taxon>
        <taxon>Sordariomycetidae</taxon>
        <taxon>Magnaporthales</taxon>
        <taxon>Magnaporthaceae</taxon>
        <taxon>Gaeumannomyces</taxon>
    </lineage>
</organism>
<dbReference type="InterPro" id="IPR029058">
    <property type="entry name" value="AB_hydrolase_fold"/>
</dbReference>
<evidence type="ECO:0000313" key="6">
    <source>
        <dbReference type="Proteomes" id="UP000006039"/>
    </source>
</evidence>
<dbReference type="GeneID" id="20348408"/>